<proteinExistence type="inferred from homology"/>
<evidence type="ECO:0000313" key="5">
    <source>
        <dbReference type="Proteomes" id="UP000218231"/>
    </source>
</evidence>
<dbReference type="GO" id="GO:0005737">
    <property type="term" value="C:cytoplasm"/>
    <property type="evidence" value="ECO:0007669"/>
    <property type="project" value="TreeGrafter"/>
</dbReference>
<dbReference type="PRINTS" id="PR00081">
    <property type="entry name" value="GDHRDH"/>
</dbReference>
<protein>
    <submittedName>
        <fullName evidence="4">Uncharacterized protein</fullName>
    </submittedName>
</protein>
<sequence length="259" mass="28331">MAPYSVLVTGANRGIGLALVKEFLKNKDIGIVIATTRNPEKAKDLYGINDDRLRIVRLDLNDDDSIAEAVSELQAILGDKGLNVLVNNAAVLISSETKQKITRETLISQFQPNVFGTVILSQALLPLLEKASSLHQNEDLSINRAAILNISSGAGSIGQSTFDCPYGGSRLFRLFSYRASKASLNMITRTMGIDLVNESILVCCFCPGPVDTEMHPDKEHKDSLLKPEESASVLVNSFFKLNSSHNGNFYDRNLESIPF</sequence>
<keyword evidence="1" id="KW-0521">NADP</keyword>
<dbReference type="OrthoDB" id="7289984at2759"/>
<evidence type="ECO:0000256" key="2">
    <source>
        <dbReference type="ARBA" id="ARBA00023002"/>
    </source>
</evidence>
<dbReference type="PANTHER" id="PTHR43544">
    <property type="entry name" value="SHORT-CHAIN DEHYDROGENASE/REDUCTASE"/>
    <property type="match status" value="1"/>
</dbReference>
<dbReference type="Proteomes" id="UP000218231">
    <property type="component" value="Unassembled WGS sequence"/>
</dbReference>
<dbReference type="STRING" id="2018661.A0A2A2L6Z3"/>
<organism evidence="4 5">
    <name type="scientific">Diploscapter pachys</name>
    <dbReference type="NCBI Taxonomy" id="2018661"/>
    <lineage>
        <taxon>Eukaryota</taxon>
        <taxon>Metazoa</taxon>
        <taxon>Ecdysozoa</taxon>
        <taxon>Nematoda</taxon>
        <taxon>Chromadorea</taxon>
        <taxon>Rhabditida</taxon>
        <taxon>Rhabditina</taxon>
        <taxon>Rhabditomorpha</taxon>
        <taxon>Rhabditoidea</taxon>
        <taxon>Rhabditidae</taxon>
        <taxon>Diploscapter</taxon>
    </lineage>
</organism>
<gene>
    <name evidence="4" type="ORF">WR25_11501</name>
</gene>
<accession>A0A2A2L6Z3</accession>
<comment type="caution">
    <text evidence="4">The sequence shown here is derived from an EMBL/GenBank/DDBJ whole genome shotgun (WGS) entry which is preliminary data.</text>
</comment>
<keyword evidence="2" id="KW-0560">Oxidoreductase</keyword>
<evidence type="ECO:0000256" key="3">
    <source>
        <dbReference type="RuleBase" id="RU000363"/>
    </source>
</evidence>
<dbReference type="InterPro" id="IPR051468">
    <property type="entry name" value="Fungal_SecMetab_SDRs"/>
</dbReference>
<keyword evidence="5" id="KW-1185">Reference proteome</keyword>
<evidence type="ECO:0000313" key="4">
    <source>
        <dbReference type="EMBL" id="PAV82036.1"/>
    </source>
</evidence>
<evidence type="ECO:0000256" key="1">
    <source>
        <dbReference type="ARBA" id="ARBA00022857"/>
    </source>
</evidence>
<reference evidence="4 5" key="1">
    <citation type="journal article" date="2017" name="Curr. Biol.">
        <title>Genome architecture and evolution of a unichromosomal asexual nematode.</title>
        <authorList>
            <person name="Fradin H."/>
            <person name="Zegar C."/>
            <person name="Gutwein M."/>
            <person name="Lucas J."/>
            <person name="Kovtun M."/>
            <person name="Corcoran D."/>
            <person name="Baugh L.R."/>
            <person name="Kiontke K."/>
            <person name="Gunsalus K."/>
            <person name="Fitch D.H."/>
            <person name="Piano F."/>
        </authorList>
    </citation>
    <scope>NUCLEOTIDE SEQUENCE [LARGE SCALE GENOMIC DNA]</scope>
    <source>
        <strain evidence="4">PF1309</strain>
    </source>
</reference>
<dbReference type="CDD" id="cd05325">
    <property type="entry name" value="carb_red_sniffer_like_SDR_c"/>
    <property type="match status" value="1"/>
</dbReference>
<comment type="similarity">
    <text evidence="3">Belongs to the short-chain dehydrogenases/reductases (SDR) family.</text>
</comment>
<dbReference type="EMBL" id="LIAE01007088">
    <property type="protein sequence ID" value="PAV82036.1"/>
    <property type="molecule type" value="Genomic_DNA"/>
</dbReference>
<dbReference type="PANTHER" id="PTHR43544:SF7">
    <property type="entry name" value="NADB-LER2"/>
    <property type="match status" value="1"/>
</dbReference>
<dbReference type="InterPro" id="IPR036291">
    <property type="entry name" value="NAD(P)-bd_dom_sf"/>
</dbReference>
<dbReference type="InterPro" id="IPR002347">
    <property type="entry name" value="SDR_fam"/>
</dbReference>
<dbReference type="GO" id="GO:0016491">
    <property type="term" value="F:oxidoreductase activity"/>
    <property type="evidence" value="ECO:0007669"/>
    <property type="project" value="UniProtKB-KW"/>
</dbReference>
<dbReference type="SUPFAM" id="SSF51735">
    <property type="entry name" value="NAD(P)-binding Rossmann-fold domains"/>
    <property type="match status" value="1"/>
</dbReference>
<dbReference type="Gene3D" id="3.40.50.720">
    <property type="entry name" value="NAD(P)-binding Rossmann-like Domain"/>
    <property type="match status" value="1"/>
</dbReference>
<name>A0A2A2L6Z3_9BILA</name>
<dbReference type="AlphaFoldDB" id="A0A2A2L6Z3"/>
<dbReference type="PRINTS" id="PR00080">
    <property type="entry name" value="SDRFAMILY"/>
</dbReference>
<dbReference type="Pfam" id="PF00106">
    <property type="entry name" value="adh_short"/>
    <property type="match status" value="1"/>
</dbReference>